<keyword evidence="2" id="KW-1185">Reference proteome</keyword>
<sequence length="166" mass="19234">MPSISLVLFDRQQLPLRQYKDGTNMIQRSTIRYNHNKNITSQHITTYHYSAQRQQCIGESSRSVRSVSYGFLSVICSECFTGVHFMPRSVMSCFCHQVIQIFTELTILHLLDHYFKLHAAQCCNISPCVVGFVFRWGDTWGDIMIFPKFKVAHFTDIVRFHSSSQG</sequence>
<name>A0A0B2VFH2_TOXCA</name>
<reference evidence="1 2" key="1">
    <citation type="submission" date="2014-11" db="EMBL/GenBank/DDBJ databases">
        <title>Genetic blueprint of the zoonotic pathogen Toxocara canis.</title>
        <authorList>
            <person name="Zhu X.-Q."/>
            <person name="Korhonen P.K."/>
            <person name="Cai H."/>
            <person name="Young N.D."/>
            <person name="Nejsum P."/>
            <person name="von Samson-Himmelstjerna G."/>
            <person name="Boag P.R."/>
            <person name="Tan P."/>
            <person name="Li Q."/>
            <person name="Min J."/>
            <person name="Yang Y."/>
            <person name="Wang X."/>
            <person name="Fang X."/>
            <person name="Hall R.S."/>
            <person name="Hofmann A."/>
            <person name="Sternberg P.W."/>
            <person name="Jex A.R."/>
            <person name="Gasser R.B."/>
        </authorList>
    </citation>
    <scope>NUCLEOTIDE SEQUENCE [LARGE SCALE GENOMIC DNA]</scope>
    <source>
        <strain evidence="1">PN_DK_2014</strain>
    </source>
</reference>
<organism evidence="1 2">
    <name type="scientific">Toxocara canis</name>
    <name type="common">Canine roundworm</name>
    <dbReference type="NCBI Taxonomy" id="6265"/>
    <lineage>
        <taxon>Eukaryota</taxon>
        <taxon>Metazoa</taxon>
        <taxon>Ecdysozoa</taxon>
        <taxon>Nematoda</taxon>
        <taxon>Chromadorea</taxon>
        <taxon>Rhabditida</taxon>
        <taxon>Spirurina</taxon>
        <taxon>Ascaridomorpha</taxon>
        <taxon>Ascaridoidea</taxon>
        <taxon>Toxocaridae</taxon>
        <taxon>Toxocara</taxon>
    </lineage>
</organism>
<gene>
    <name evidence="1" type="ORF">Tcan_01759</name>
</gene>
<accession>A0A0B2VFH2</accession>
<dbReference type="AlphaFoldDB" id="A0A0B2VFH2"/>
<evidence type="ECO:0000313" key="2">
    <source>
        <dbReference type="Proteomes" id="UP000031036"/>
    </source>
</evidence>
<dbReference type="EMBL" id="JPKZ01001751">
    <property type="protein sequence ID" value="KHN80298.1"/>
    <property type="molecule type" value="Genomic_DNA"/>
</dbReference>
<comment type="caution">
    <text evidence="1">The sequence shown here is derived from an EMBL/GenBank/DDBJ whole genome shotgun (WGS) entry which is preliminary data.</text>
</comment>
<protein>
    <submittedName>
        <fullName evidence="1">Uncharacterized protein</fullName>
    </submittedName>
</protein>
<dbReference type="Proteomes" id="UP000031036">
    <property type="component" value="Unassembled WGS sequence"/>
</dbReference>
<proteinExistence type="predicted"/>
<evidence type="ECO:0000313" key="1">
    <source>
        <dbReference type="EMBL" id="KHN80298.1"/>
    </source>
</evidence>